<keyword evidence="2" id="KW-1185">Reference proteome</keyword>
<name>A0ABN8KVT0_9BACI</name>
<evidence type="ECO:0000313" key="1">
    <source>
        <dbReference type="EMBL" id="CAH2716710.1"/>
    </source>
</evidence>
<comment type="caution">
    <text evidence="1">The sequence shown here is derived from an EMBL/GenBank/DDBJ whole genome shotgun (WGS) entry which is preliminary data.</text>
</comment>
<gene>
    <name evidence="1" type="ORF">BACCIP111895_03898</name>
</gene>
<evidence type="ECO:0000313" key="2">
    <source>
        <dbReference type="Proteomes" id="UP000838308"/>
    </source>
</evidence>
<accession>A0ABN8KVT0</accession>
<protein>
    <submittedName>
        <fullName evidence="1">Uncharacterized protein</fullName>
    </submittedName>
</protein>
<proteinExistence type="predicted"/>
<dbReference type="RefSeq" id="WP_248736950.1">
    <property type="nucleotide sequence ID" value="NZ_CALBWS010000031.1"/>
</dbReference>
<dbReference type="EMBL" id="CALBWS010000031">
    <property type="protein sequence ID" value="CAH2716710.1"/>
    <property type="molecule type" value="Genomic_DNA"/>
</dbReference>
<reference evidence="1" key="1">
    <citation type="submission" date="2022-04" db="EMBL/GenBank/DDBJ databases">
        <authorList>
            <person name="Criscuolo A."/>
        </authorList>
    </citation>
    <scope>NUCLEOTIDE SEQUENCE</scope>
    <source>
        <strain evidence="1">CIP111895</strain>
    </source>
</reference>
<sequence length="159" mass="18316">MDINNFQRIGSVSNAQVGRDFEETAKKYFKANSVDLTFGHPLHLGIGRIKKSHTFDLGCNDSINGKIIVECKSHTWTSGGNVPSAKITVWNEAMYYFSLAPKDYRKVFFILKDYSTKRNETLGEYYIRTYKHLIPDDVEIMEYDMVGQSVRTINERMVV</sequence>
<dbReference type="Proteomes" id="UP000838308">
    <property type="component" value="Unassembled WGS sequence"/>
</dbReference>
<organism evidence="1 2">
    <name type="scientific">Neobacillus rhizosphaerae</name>
    <dbReference type="NCBI Taxonomy" id="2880965"/>
    <lineage>
        <taxon>Bacteria</taxon>
        <taxon>Bacillati</taxon>
        <taxon>Bacillota</taxon>
        <taxon>Bacilli</taxon>
        <taxon>Bacillales</taxon>
        <taxon>Bacillaceae</taxon>
        <taxon>Neobacillus</taxon>
    </lineage>
</organism>